<dbReference type="PANTHER" id="PTHR11219:SF69">
    <property type="entry name" value="TENEURIN-A"/>
    <property type="match status" value="1"/>
</dbReference>
<evidence type="ECO:0000259" key="4">
    <source>
        <dbReference type="Pfam" id="PF25023"/>
    </source>
</evidence>
<dbReference type="PANTHER" id="PTHR11219">
    <property type="entry name" value="TENEURIN AND N-ACETYLGLUCOSAMINE-1-PHOSPHODIESTER ALPHA-N-ACETYLGLUCOSAMINIDASE"/>
    <property type="match status" value="1"/>
</dbReference>
<keyword evidence="1" id="KW-0245">EGF-like domain</keyword>
<gene>
    <name evidence="5" type="ORF">JTE90_002146</name>
</gene>
<evidence type="ECO:0000313" key="6">
    <source>
        <dbReference type="Proteomes" id="UP000827092"/>
    </source>
</evidence>
<dbReference type="Pfam" id="PF25023">
    <property type="entry name" value="TEN_YD-shell"/>
    <property type="match status" value="1"/>
</dbReference>
<keyword evidence="3" id="KW-1015">Disulfide bond</keyword>
<protein>
    <recommendedName>
        <fullName evidence="4">Teneurin-like YD-shell domain-containing protein</fullName>
    </recommendedName>
</protein>
<dbReference type="GO" id="GO:0008045">
    <property type="term" value="P:motor neuron axon guidance"/>
    <property type="evidence" value="ECO:0007669"/>
    <property type="project" value="TreeGrafter"/>
</dbReference>
<evidence type="ECO:0000256" key="1">
    <source>
        <dbReference type="ARBA" id="ARBA00022536"/>
    </source>
</evidence>
<sequence>MFPLPVRQTTYVGLEPANIIEWRYDVKYNRKERSRVERSISAVEIVLMANDIQYLTMEYDWVAAREILYNSSRRPFLVIQCDSFTRPIQWLPTETRLPLNVMYDRLGRLSGWQQGSLSENFGYDRMSHLAEIKYPDSSAKRFSYDRKTMPGKVVLPSGRRSH</sequence>
<keyword evidence="6" id="KW-1185">Reference proteome</keyword>
<dbReference type="InterPro" id="IPR056823">
    <property type="entry name" value="TEN-like_YD-shell"/>
</dbReference>
<evidence type="ECO:0000256" key="3">
    <source>
        <dbReference type="ARBA" id="ARBA00023157"/>
    </source>
</evidence>
<dbReference type="AlphaFoldDB" id="A0AAV6V9L2"/>
<accession>A0AAV6V9L2</accession>
<evidence type="ECO:0000256" key="2">
    <source>
        <dbReference type="ARBA" id="ARBA00022737"/>
    </source>
</evidence>
<name>A0AAV6V9L2_9ARAC</name>
<dbReference type="Proteomes" id="UP000827092">
    <property type="component" value="Unassembled WGS sequence"/>
</dbReference>
<organism evidence="5 6">
    <name type="scientific">Oedothorax gibbosus</name>
    <dbReference type="NCBI Taxonomy" id="931172"/>
    <lineage>
        <taxon>Eukaryota</taxon>
        <taxon>Metazoa</taxon>
        <taxon>Ecdysozoa</taxon>
        <taxon>Arthropoda</taxon>
        <taxon>Chelicerata</taxon>
        <taxon>Arachnida</taxon>
        <taxon>Araneae</taxon>
        <taxon>Araneomorphae</taxon>
        <taxon>Entelegynae</taxon>
        <taxon>Araneoidea</taxon>
        <taxon>Linyphiidae</taxon>
        <taxon>Erigoninae</taxon>
        <taxon>Oedothorax</taxon>
    </lineage>
</organism>
<dbReference type="InterPro" id="IPR051216">
    <property type="entry name" value="Teneurin"/>
</dbReference>
<reference evidence="5 6" key="1">
    <citation type="journal article" date="2022" name="Nat. Ecol. Evol.">
        <title>A masculinizing supergene underlies an exaggerated male reproductive morph in a spider.</title>
        <authorList>
            <person name="Hendrickx F."/>
            <person name="De Corte Z."/>
            <person name="Sonet G."/>
            <person name="Van Belleghem S.M."/>
            <person name="Kostlbacher S."/>
            <person name="Vangestel C."/>
        </authorList>
    </citation>
    <scope>NUCLEOTIDE SEQUENCE [LARGE SCALE GENOMIC DNA]</scope>
    <source>
        <strain evidence="5">W744_W776</strain>
    </source>
</reference>
<comment type="caution">
    <text evidence="5">The sequence shown here is derived from an EMBL/GenBank/DDBJ whole genome shotgun (WGS) entry which is preliminary data.</text>
</comment>
<evidence type="ECO:0000313" key="5">
    <source>
        <dbReference type="EMBL" id="KAG8192326.1"/>
    </source>
</evidence>
<proteinExistence type="predicted"/>
<feature type="domain" description="Teneurin-like YD-shell" evidence="4">
    <location>
        <begin position="1"/>
        <end position="160"/>
    </location>
</feature>
<keyword evidence="2" id="KW-0677">Repeat</keyword>
<dbReference type="EMBL" id="JAFNEN010000141">
    <property type="protein sequence ID" value="KAG8192326.1"/>
    <property type="molecule type" value="Genomic_DNA"/>
</dbReference>